<accession>A0A314YRV2</accession>
<organism evidence="2 3">
    <name type="scientific">Prunus yedoensis var. nudiflora</name>
    <dbReference type="NCBI Taxonomy" id="2094558"/>
    <lineage>
        <taxon>Eukaryota</taxon>
        <taxon>Viridiplantae</taxon>
        <taxon>Streptophyta</taxon>
        <taxon>Embryophyta</taxon>
        <taxon>Tracheophyta</taxon>
        <taxon>Spermatophyta</taxon>
        <taxon>Magnoliopsida</taxon>
        <taxon>eudicotyledons</taxon>
        <taxon>Gunneridae</taxon>
        <taxon>Pentapetalae</taxon>
        <taxon>rosids</taxon>
        <taxon>fabids</taxon>
        <taxon>Rosales</taxon>
        <taxon>Rosaceae</taxon>
        <taxon>Amygdaloideae</taxon>
        <taxon>Amygdaleae</taxon>
        <taxon>Prunus</taxon>
    </lineage>
</organism>
<dbReference type="GO" id="GO:0010181">
    <property type="term" value="F:FMN binding"/>
    <property type="evidence" value="ECO:0007669"/>
    <property type="project" value="TreeGrafter"/>
</dbReference>
<evidence type="ECO:0000313" key="2">
    <source>
        <dbReference type="EMBL" id="PQQ07754.1"/>
    </source>
</evidence>
<dbReference type="STRING" id="2094558.A0A314YRV2"/>
<name>A0A314YRV2_PRUYE</name>
<reference evidence="2 3" key="1">
    <citation type="submission" date="2018-02" db="EMBL/GenBank/DDBJ databases">
        <title>Draft genome of wild Prunus yedoensis var. nudiflora.</title>
        <authorList>
            <person name="Baek S."/>
            <person name="Kim J.-H."/>
            <person name="Choi K."/>
            <person name="Kim G.-B."/>
            <person name="Cho A."/>
            <person name="Jang H."/>
            <person name="Shin C.-H."/>
            <person name="Yu H.-J."/>
            <person name="Mun J.-H."/>
        </authorList>
    </citation>
    <scope>NUCLEOTIDE SEQUENCE [LARGE SCALE GENOMIC DNA]</scope>
    <source>
        <strain evidence="3">cv. Jeju island</strain>
        <tissue evidence="2">Leaf</tissue>
    </source>
</reference>
<dbReference type="InterPro" id="IPR029039">
    <property type="entry name" value="Flavoprotein-like_sf"/>
</dbReference>
<comment type="caution">
    <text evidence="2">The sequence shown here is derived from an EMBL/GenBank/DDBJ whole genome shotgun (WGS) entry which is preliminary data.</text>
</comment>
<evidence type="ECO:0000256" key="1">
    <source>
        <dbReference type="ARBA" id="ARBA00022630"/>
    </source>
</evidence>
<dbReference type="EMBL" id="PJQY01000824">
    <property type="protein sequence ID" value="PQQ07754.1"/>
    <property type="molecule type" value="Genomic_DNA"/>
</dbReference>
<dbReference type="GO" id="GO:0005829">
    <property type="term" value="C:cytosol"/>
    <property type="evidence" value="ECO:0007669"/>
    <property type="project" value="TreeGrafter"/>
</dbReference>
<dbReference type="OrthoDB" id="1712445at2759"/>
<dbReference type="Gene3D" id="3.40.50.360">
    <property type="match status" value="1"/>
</dbReference>
<gene>
    <name evidence="2" type="ORF">Pyn_30587</name>
</gene>
<keyword evidence="1" id="KW-0285">Flavoprotein</keyword>
<sequence length="149" mass="17160">MESQLRMFSLEARWPLSLNGFKRAVCIQYIVVMEMASRLIMQQDFINGLRREKIGVVGYNIYDMVFLLWIGKVVDDQLSEEGAKRLVPVGLGDDDQCIEDDFSAWRESLWPELDQILRDEDDTNSVATPYTAVIPEYRVVIHDSSVVLL</sequence>
<protein>
    <submittedName>
        <fullName evidence="2">NADPH--cytochrome P450 reductase</fullName>
    </submittedName>
</protein>
<dbReference type="PANTHER" id="PTHR19384">
    <property type="entry name" value="NITRIC OXIDE SYNTHASE-RELATED"/>
    <property type="match status" value="1"/>
</dbReference>
<dbReference type="GO" id="GO:0003958">
    <property type="term" value="F:NADPH-hemoprotein reductase activity"/>
    <property type="evidence" value="ECO:0007669"/>
    <property type="project" value="TreeGrafter"/>
</dbReference>
<proteinExistence type="predicted"/>
<dbReference type="AlphaFoldDB" id="A0A314YRV2"/>
<dbReference type="GO" id="GO:0050660">
    <property type="term" value="F:flavin adenine dinucleotide binding"/>
    <property type="evidence" value="ECO:0007669"/>
    <property type="project" value="TreeGrafter"/>
</dbReference>
<dbReference type="SUPFAM" id="SSF52218">
    <property type="entry name" value="Flavoproteins"/>
    <property type="match status" value="1"/>
</dbReference>
<keyword evidence="3" id="KW-1185">Reference proteome</keyword>
<dbReference type="Proteomes" id="UP000250321">
    <property type="component" value="Unassembled WGS sequence"/>
</dbReference>
<evidence type="ECO:0000313" key="3">
    <source>
        <dbReference type="Proteomes" id="UP000250321"/>
    </source>
</evidence>
<dbReference type="PANTHER" id="PTHR19384:SF111">
    <property type="entry name" value="NADPH--CYTOCHROME P450 REDUCTASE 1"/>
    <property type="match status" value="1"/>
</dbReference>